<dbReference type="AlphaFoldDB" id="A0A4Q7J090"/>
<dbReference type="EMBL" id="SFCC01000015">
    <property type="protein sequence ID" value="RZQ60751.1"/>
    <property type="molecule type" value="Genomic_DNA"/>
</dbReference>
<dbReference type="RefSeq" id="WP_130478324.1">
    <property type="nucleotide sequence ID" value="NZ_SFCC01000015.1"/>
</dbReference>
<protein>
    <submittedName>
        <fullName evidence="2">PucR family transcriptional regulator</fullName>
    </submittedName>
</protein>
<gene>
    <name evidence="2" type="ORF">EWH70_26950</name>
</gene>
<dbReference type="PANTHER" id="PTHR33744">
    <property type="entry name" value="CARBOHYDRATE DIACID REGULATOR"/>
    <property type="match status" value="1"/>
</dbReference>
<evidence type="ECO:0000259" key="1">
    <source>
        <dbReference type="Pfam" id="PF13556"/>
    </source>
</evidence>
<dbReference type="Proteomes" id="UP000292003">
    <property type="component" value="Unassembled WGS sequence"/>
</dbReference>
<keyword evidence="3" id="KW-1185">Reference proteome</keyword>
<sequence>MVSVRSVVDRMGPTLLHALSLPEDCPAVADVVIAEPGGVSAGDLVLAVSVGDAAGAVELVRHCAAKGAAAVLLKPPLANKPAVRRAAGSAGIGLVEVRAATSWAQLVWLLRTVLDAIADETESLESGGDPSAGDLFRLADAVASVVDAPVTIEDTNSRVLAYSARQDLTDPARVSTIMGRRIPDDVLARFRSRGVFRDLSRGRQTIFVPAQKDGTLPRLIVPIRMGGELLGSMWAVVAGPVSDERSAAFADAAPVVALHLLRRRAHADGRRRASAELLRALLDGRVGPRRAAAELELSDEPHRVVVIDVPASDPAGAEGLRLTLEERISQGVGRRPVVTELGGLLYAVVPDDDGPGSWAELRAALRQSERTRAAAGGPGELSELGRSRAQAEETLGLVRAGLVDGRVLDFDEVWTAVTLHRAATAAATAKIAELGPLGTLRAHDEAGGTEYVETLYESLRHPGDPRAAARALRIHPNTLRYRMRKIQELSPLDLDDPDVRLALLSQLVALRWA</sequence>
<dbReference type="PANTHER" id="PTHR33744:SF17">
    <property type="entry name" value="CONSERVED PROTEIN"/>
    <property type="match status" value="1"/>
</dbReference>
<dbReference type="Gene3D" id="1.10.10.2840">
    <property type="entry name" value="PucR C-terminal helix-turn-helix domain"/>
    <property type="match status" value="1"/>
</dbReference>
<proteinExistence type="predicted"/>
<evidence type="ECO:0000313" key="3">
    <source>
        <dbReference type="Proteomes" id="UP000292003"/>
    </source>
</evidence>
<dbReference type="InterPro" id="IPR051448">
    <property type="entry name" value="CdaR-like_regulators"/>
</dbReference>
<dbReference type="InterPro" id="IPR025736">
    <property type="entry name" value="PucR_C-HTH_dom"/>
</dbReference>
<accession>A0A4Q7J090</accession>
<evidence type="ECO:0000313" key="2">
    <source>
        <dbReference type="EMBL" id="RZQ60751.1"/>
    </source>
</evidence>
<comment type="caution">
    <text evidence="2">The sequence shown here is derived from an EMBL/GenBank/DDBJ whole genome shotgun (WGS) entry which is preliminary data.</text>
</comment>
<organism evidence="2 3">
    <name type="scientific">Amycolatopsis suaedae</name>
    <dbReference type="NCBI Taxonomy" id="2510978"/>
    <lineage>
        <taxon>Bacteria</taxon>
        <taxon>Bacillati</taxon>
        <taxon>Actinomycetota</taxon>
        <taxon>Actinomycetes</taxon>
        <taxon>Pseudonocardiales</taxon>
        <taxon>Pseudonocardiaceae</taxon>
        <taxon>Amycolatopsis</taxon>
    </lineage>
</organism>
<dbReference type="InterPro" id="IPR029016">
    <property type="entry name" value="GAF-like_dom_sf"/>
</dbReference>
<dbReference type="InterPro" id="IPR042070">
    <property type="entry name" value="PucR_C-HTH_sf"/>
</dbReference>
<feature type="domain" description="PucR C-terminal helix-turn-helix" evidence="1">
    <location>
        <begin position="451"/>
        <end position="507"/>
    </location>
</feature>
<name>A0A4Q7J090_9PSEU</name>
<dbReference type="OrthoDB" id="3190266at2"/>
<reference evidence="2 3" key="1">
    <citation type="submission" date="2019-02" db="EMBL/GenBank/DDBJ databases">
        <title>Draft genome sequence of Amycolatopsis sp. 8-3EHSu isolated from roots of Suaeda maritima.</title>
        <authorList>
            <person name="Duangmal K."/>
            <person name="Chantavorakit T."/>
        </authorList>
    </citation>
    <scope>NUCLEOTIDE SEQUENCE [LARGE SCALE GENOMIC DNA]</scope>
    <source>
        <strain evidence="2 3">8-3EHSu</strain>
    </source>
</reference>
<dbReference type="Pfam" id="PF13556">
    <property type="entry name" value="HTH_30"/>
    <property type="match status" value="1"/>
</dbReference>
<dbReference type="Gene3D" id="3.30.450.40">
    <property type="match status" value="1"/>
</dbReference>